<feature type="region of interest" description="Disordered" evidence="1">
    <location>
        <begin position="966"/>
        <end position="988"/>
    </location>
</feature>
<feature type="region of interest" description="Disordered" evidence="1">
    <location>
        <begin position="1043"/>
        <end position="1187"/>
    </location>
</feature>
<feature type="region of interest" description="Disordered" evidence="1">
    <location>
        <begin position="1606"/>
        <end position="1947"/>
    </location>
</feature>
<feature type="compositionally biased region" description="Low complexity" evidence="1">
    <location>
        <begin position="1377"/>
        <end position="1404"/>
    </location>
</feature>
<keyword evidence="4" id="KW-1185">Reference proteome</keyword>
<feature type="compositionally biased region" description="Low complexity" evidence="1">
    <location>
        <begin position="2171"/>
        <end position="2180"/>
    </location>
</feature>
<feature type="compositionally biased region" description="Basic and acidic residues" evidence="1">
    <location>
        <begin position="1328"/>
        <end position="1338"/>
    </location>
</feature>
<proteinExistence type="predicted"/>
<feature type="compositionally biased region" description="Low complexity" evidence="1">
    <location>
        <begin position="618"/>
        <end position="633"/>
    </location>
</feature>
<feature type="region of interest" description="Disordered" evidence="1">
    <location>
        <begin position="1558"/>
        <end position="1583"/>
    </location>
</feature>
<feature type="compositionally biased region" description="Basic and acidic residues" evidence="1">
    <location>
        <begin position="1798"/>
        <end position="1808"/>
    </location>
</feature>
<feature type="compositionally biased region" description="Acidic residues" evidence="1">
    <location>
        <begin position="1167"/>
        <end position="1178"/>
    </location>
</feature>
<feature type="compositionally biased region" description="Basic and acidic residues" evidence="1">
    <location>
        <begin position="1743"/>
        <end position="1753"/>
    </location>
</feature>
<feature type="region of interest" description="Disordered" evidence="1">
    <location>
        <begin position="1215"/>
        <end position="1240"/>
    </location>
</feature>
<dbReference type="InterPro" id="IPR056614">
    <property type="entry name" value="FAZ1_cons"/>
</dbReference>
<feature type="compositionally biased region" description="Pro residues" evidence="1">
    <location>
        <begin position="1051"/>
        <end position="1061"/>
    </location>
</feature>
<feature type="region of interest" description="Disordered" evidence="1">
    <location>
        <begin position="2141"/>
        <end position="2186"/>
    </location>
</feature>
<feature type="compositionally biased region" description="Basic and acidic residues" evidence="1">
    <location>
        <begin position="1619"/>
        <end position="1633"/>
    </location>
</feature>
<comment type="caution">
    <text evidence="3">The sequence shown here is derived from an EMBL/GenBank/DDBJ whole genome shotgun (WGS) entry which is preliminary data.</text>
</comment>
<feature type="compositionally biased region" description="Acidic residues" evidence="1">
    <location>
        <begin position="668"/>
        <end position="678"/>
    </location>
</feature>
<evidence type="ECO:0000256" key="1">
    <source>
        <dbReference type="SAM" id="MobiDB-lite"/>
    </source>
</evidence>
<evidence type="ECO:0000313" key="4">
    <source>
        <dbReference type="Proteomes" id="UP001430356"/>
    </source>
</evidence>
<feature type="compositionally biased region" description="Pro residues" evidence="1">
    <location>
        <begin position="971"/>
        <end position="986"/>
    </location>
</feature>
<feature type="region of interest" description="Disordered" evidence="1">
    <location>
        <begin position="302"/>
        <end position="430"/>
    </location>
</feature>
<feature type="region of interest" description="Disordered" evidence="1">
    <location>
        <begin position="607"/>
        <end position="801"/>
    </location>
</feature>
<sequence>MFFNTDAADAYYLRPSSTPCYDVSADVRSASLSSSRVGGGVRPRRSGGGGALAADETDYYYYYGACNGKAVTRPVPPQRPPPQFYRYHEGNIDMEDVSYHALNPHPRASPASTALPDAAAAHIPTTHRRTSAPPSVTGSGVWERADYLPRPSRPSSALVPPPPSSLATHSGDAYAAVAGTSSLIAGGVGPRLPPPRPGARPHQRPASAPSSASPAAVAVVHTASRHDRSGESRGLYVLPPPAPPAPAASDAGVQRLRMLAPAAAAAAAATTAYALPRYSAEDLAAARRSAAAAAAAAAAMGSSSSSGAAPQTAVSRVPPPVPPPAPSAAHRHVVAAPAATAPSAPTRPTRWTADAPSPTRTGSGASAAVTRHAAAQVVPSPERPASHRKPSPVGEEPGHRATGSSGSRSGSPAEADVGARDSDGDDSAASVPTSWWTVDIVAAPATGNHDCTLAEVSSLVGSPADMRVVRSMQCRAPVLPADASAEEAWDMTQSFLRCIALTSAGARASPPCTPRWYFYFDTDFNQYVELTADTLPLASTLFRVVMAEAATTRAEDRPRQPHAVASATATEDPLLASATGIDLHHQSAHVSPAHDRDATARVHLRSAAPAAPHPPGSRPTSAARPTPRSAAPARGRDEAAAPPPLRTGAVSSATWVGHDVDTRRDYSDDYGDDEEGDDDHQYDYHHNHHHHHHRHATSAAEEALHYPRRPRWSDEQAAPPPTARRRLSGPRTLPTHDADISPDSTAEEELRRALRAATARNGGEYGAYPHHLDEAGSEADDEDYDEAYQRRSPSPAAYRGAGSGYAAAAAAWEAPRGAVGDRYGAGEDEERYIDHGGAPIDADAEEVIHEAVLRAAKAAERQLRASYAGIGGRPDETHRVQRYRAVPLNARPPMHPPPTRPPPPATPSRHVNGDRTPPQPFFDDPVLQRHCESPFTQSTPSPHRAPSGGAESHSSTRFRLYARSAHHTAPVAPPPPPPPPSPPSLPAPGVYRPVAHPYFDPAAAAAAMRHASHVAESTTAAAAMERVKSDALTALLQRSALARQQAHAVPAHPPPHPPPLPLAIEHEDSTTADSSGSGAPVAAASPPTPQPTTPPALSSSLSSSSSSSSPPRLDEPEETNAVAAEEPVDDEPECAAQEVDGRAAADLAPHPAEGPETAMRQGRAEVEVEEEEVEEEDAPPPPGTADDAAAVAALPVSCEEAEEAAVAAVVSPCATASAEDSGATDLPEADAGVTARSAEESAIAVVDDEVCPAAEGSAAVAPAEAAVPVAEESSGGGAGALVSSSHEATAPQPTLVVDESDEAAHDGSAGVQPTTSSDPPAPLTPAHDGSRLSDTHEDVEADATADAPDVASDAATAEEVERAPPAAEEQGQEVEESVQLVLSATAEEAPAAPAAVPSPTSTPLCAPAAVQHSVDDAAAQVPPADTGVSVAVDEAAADSVSSDAVPTEETSTHPPHSPTPDAAAHDTSGRDDDDDEKAPPPVVCADVTAASDGEESAGADAAGLQTVECEDAALHAVYEFSGSAAAVDASRAIDDSGEEPLLHSHCDMDAGAEELSTCPSAAEHAGEEDNDPENVTVDVTPANSVDCAHADSLVMQGLSEVVAVASASDVPPRAPSADATHEVDVSGEEERAEPVPQDARSDGAASEDRTHEGTPDAGAPHEDAPRDEESPEVTPHAADLETDAPDVSTPHDEEPPEVSAHAEAPEADAPGADTPHEEVPLTDEPSAEAPHADAPEVDAPDVDTPHEDAQHDEESPEVSAHAEAPDADVLDVSAPHDEELPEVSEHAGAPEADVLDVDTPHEDTPHDEEPPEVSAHAEAPEADAPGADTPHEEVPLTDEPSAEAPHADAPEADVLDVDTPHEDTPLDKELSEVSAHAEAPDADVPHDDTPHEEACEREELRADDSQDVAGHGRTGVEGAVDDGAAPEAAASTELCESDARPLPRPLTDMVAAAGDGGVVALRAPERTGLGTGTELGCPLQPDHGEEATAAAEVEGTDEALSGTATPGTQAQECSDGSSPLQGLDIDGDEDSAAVTARVRATDGQDEEEEPSSAATDANTQAPQPDVVMTAMAAGAATGGEPASLSVAAAAEFLPAPVIAVATEKEKQEDPDAPPQVLHHRAAAAAAAAAANAFYSLWEESVTEDGTDGEDGAKAAEEHGDDSQHRGAMSEATTSATTATQNDDDAAVDVPMDVFRDSLSLTHTPTLTRRGEGRDEDTSVAATGSLADPADMLAHTTGSDLRPPQAPRRVLPGANRDGGASMAGGSVADVLVPTITTVAVASGECATEEVSVTGAATTLEPQPQEWHGSPLAGAAAAAAACRRPGDDAPGLSSSAALARPLPAEVHRGNSVLPLLDVSADGDGDGAATVKTPTTTPASELGADDAPREPYSPATMGTSSALPLPVTPQQALHLYTPVTPPSPPRNDGAMKKTMVLLGFPGSAWEFIMTHHYEPMHDAFASDAAVAVNVPVSAIQDVRYSKGSLMVDLYVLHPASVGETFIRDQMSNYSYPTLWALYEVKKRERKQLLHGHGASVAGAMSVQSMPPPPTPALSSQEEVGWAAS</sequence>
<feature type="compositionally biased region" description="Low complexity" evidence="1">
    <location>
        <begin position="334"/>
        <end position="350"/>
    </location>
</feature>
<feature type="compositionally biased region" description="Basic residues" evidence="1">
    <location>
        <begin position="686"/>
        <end position="696"/>
    </location>
</feature>
<feature type="domain" description="Flagellar attachment zone protein 1 conserved" evidence="2">
    <location>
        <begin position="2436"/>
        <end position="2516"/>
    </location>
</feature>
<feature type="compositionally biased region" description="Low complexity" evidence="1">
    <location>
        <begin position="204"/>
        <end position="220"/>
    </location>
</feature>
<feature type="region of interest" description="Disordered" evidence="1">
    <location>
        <begin position="185"/>
        <end position="249"/>
    </location>
</feature>
<feature type="compositionally biased region" description="Polar residues" evidence="1">
    <location>
        <begin position="2052"/>
        <end position="2062"/>
    </location>
</feature>
<feature type="compositionally biased region" description="Low complexity" evidence="1">
    <location>
        <begin position="1254"/>
        <end position="1273"/>
    </location>
</feature>
<feature type="region of interest" description="Disordered" evidence="1">
    <location>
        <begin position="122"/>
        <end position="169"/>
    </location>
</feature>
<feature type="compositionally biased region" description="Basic and acidic residues" evidence="1">
    <location>
        <begin position="658"/>
        <end position="667"/>
    </location>
</feature>
<feature type="region of interest" description="Disordered" evidence="1">
    <location>
        <begin position="1965"/>
        <end position="2065"/>
    </location>
</feature>
<feature type="compositionally biased region" description="Basic and acidic residues" evidence="1">
    <location>
        <begin position="1883"/>
        <end position="1904"/>
    </location>
</feature>
<feature type="compositionally biased region" description="Low complexity" evidence="1">
    <location>
        <begin position="1606"/>
        <end position="1618"/>
    </location>
</feature>
<feature type="region of interest" description="Disordered" evidence="1">
    <location>
        <begin position="2536"/>
        <end position="2561"/>
    </location>
</feature>
<accession>A0AAW0EME8</accession>
<name>A0AAW0EME8_9TRYP</name>
<dbReference type="EMBL" id="JAECZO010000035">
    <property type="protein sequence ID" value="KAK7194336.1"/>
    <property type="molecule type" value="Genomic_DNA"/>
</dbReference>
<feature type="compositionally biased region" description="Low complexity" evidence="1">
    <location>
        <begin position="2364"/>
        <end position="2376"/>
    </location>
</feature>
<feature type="region of interest" description="Disordered" evidence="1">
    <location>
        <begin position="1254"/>
        <end position="1501"/>
    </location>
</feature>
<feature type="compositionally biased region" description="Acidic residues" evidence="1">
    <location>
        <begin position="775"/>
        <end position="786"/>
    </location>
</feature>
<feature type="compositionally biased region" description="Pro residues" evidence="1">
    <location>
        <begin position="317"/>
        <end position="326"/>
    </location>
</feature>
<feature type="region of interest" description="Disordered" evidence="1">
    <location>
        <begin position="2362"/>
        <end position="2396"/>
    </location>
</feature>
<feature type="compositionally biased region" description="Basic and acidic residues" evidence="1">
    <location>
        <begin position="1646"/>
        <end position="1668"/>
    </location>
</feature>
<feature type="region of interest" description="Disordered" evidence="1">
    <location>
        <begin position="2231"/>
        <end position="2262"/>
    </location>
</feature>
<dbReference type="Proteomes" id="UP001430356">
    <property type="component" value="Unassembled WGS sequence"/>
</dbReference>
<evidence type="ECO:0000313" key="3">
    <source>
        <dbReference type="EMBL" id="KAK7194336.1"/>
    </source>
</evidence>
<reference evidence="3 4" key="1">
    <citation type="journal article" date="2021" name="MBio">
        <title>A New Model Trypanosomatid, Novymonas esmeraldas: Genomic Perception of Its 'Candidatus Pandoraea novymonadis' Endosymbiont.</title>
        <authorList>
            <person name="Zakharova A."/>
            <person name="Saura A."/>
            <person name="Butenko A."/>
            <person name="Podesvova L."/>
            <person name="Warmusova S."/>
            <person name="Kostygov A.Y."/>
            <person name="Nenarokova A."/>
            <person name="Lukes J."/>
            <person name="Opperdoes F.R."/>
            <person name="Yurchenko V."/>
        </authorList>
    </citation>
    <scope>NUCLEOTIDE SEQUENCE [LARGE SCALE GENOMIC DNA]</scope>
    <source>
        <strain evidence="3 4">E262AT.01</strain>
    </source>
</reference>
<evidence type="ECO:0000259" key="2">
    <source>
        <dbReference type="Pfam" id="PF23398"/>
    </source>
</evidence>
<dbReference type="Pfam" id="PF23398">
    <property type="entry name" value="FAZ1_cons"/>
    <property type="match status" value="1"/>
</dbReference>
<feature type="compositionally biased region" description="Basic and acidic residues" evidence="1">
    <location>
        <begin position="2150"/>
        <end position="2164"/>
    </location>
</feature>
<feature type="compositionally biased region" description="Pro residues" evidence="1">
    <location>
        <begin position="893"/>
        <end position="906"/>
    </location>
</feature>
<feature type="compositionally biased region" description="Polar residues" evidence="1">
    <location>
        <begin position="2002"/>
        <end position="2020"/>
    </location>
</feature>
<feature type="compositionally biased region" description="Low complexity" evidence="1">
    <location>
        <begin position="1074"/>
        <end position="1085"/>
    </location>
</feature>
<organism evidence="3 4">
    <name type="scientific">Novymonas esmeraldas</name>
    <dbReference type="NCBI Taxonomy" id="1808958"/>
    <lineage>
        <taxon>Eukaryota</taxon>
        <taxon>Discoba</taxon>
        <taxon>Euglenozoa</taxon>
        <taxon>Kinetoplastea</taxon>
        <taxon>Metakinetoplastina</taxon>
        <taxon>Trypanosomatida</taxon>
        <taxon>Trypanosomatidae</taxon>
        <taxon>Novymonas</taxon>
    </lineage>
</organism>
<feature type="compositionally biased region" description="Low complexity" evidence="1">
    <location>
        <begin position="1416"/>
        <end position="1454"/>
    </location>
</feature>
<gene>
    <name evidence="3" type="ORF">NESM_000348800</name>
</gene>
<feature type="compositionally biased region" description="Low complexity" evidence="1">
    <location>
        <begin position="1095"/>
        <end position="1111"/>
    </location>
</feature>
<feature type="compositionally biased region" description="Low complexity" evidence="1">
    <location>
        <begin position="148"/>
        <end position="158"/>
    </location>
</feature>
<feature type="compositionally biased region" description="Basic and acidic residues" evidence="1">
    <location>
        <begin position="1858"/>
        <end position="1871"/>
    </location>
</feature>
<protein>
    <recommendedName>
        <fullName evidence="2">Flagellar attachment zone protein 1 conserved domain-containing protein</fullName>
    </recommendedName>
</protein>
<feature type="compositionally biased region" description="Low complexity" evidence="1">
    <location>
        <begin position="1917"/>
        <end position="1930"/>
    </location>
</feature>
<feature type="region of interest" description="Disordered" evidence="1">
    <location>
        <begin position="887"/>
        <end position="954"/>
    </location>
</feature>
<feature type="compositionally biased region" description="Low complexity" evidence="1">
    <location>
        <begin position="302"/>
        <end position="316"/>
    </location>
</feature>